<organism evidence="17 18">
    <name type="scientific">Sphagnurus paluster</name>
    <dbReference type="NCBI Taxonomy" id="117069"/>
    <lineage>
        <taxon>Eukaryota</taxon>
        <taxon>Fungi</taxon>
        <taxon>Dikarya</taxon>
        <taxon>Basidiomycota</taxon>
        <taxon>Agaricomycotina</taxon>
        <taxon>Agaricomycetes</taxon>
        <taxon>Agaricomycetidae</taxon>
        <taxon>Agaricales</taxon>
        <taxon>Tricholomatineae</taxon>
        <taxon>Lyophyllaceae</taxon>
        <taxon>Sphagnurus</taxon>
    </lineage>
</organism>
<gene>
    <name evidence="17" type="ORF">H0H81_002241</name>
</gene>
<sequence>MRFSIAILAVAAAASSASAALVARQLPACATACLTGPNVDYGGCSATDNLCLCKSQTFVTKSTECIETTCTGSDLETSLQISQQLCLAVGVTLTAPTATPTGGASASSAPSSGAAPSSASASSSASTPQKTNAALANGVNAFAGLAALGLAALAL</sequence>
<evidence type="ECO:0000256" key="3">
    <source>
        <dbReference type="ARBA" id="ARBA00010031"/>
    </source>
</evidence>
<comment type="caution">
    <text evidence="17">The sequence shown here is derived from an EMBL/GenBank/DDBJ whole genome shotgun (WGS) entry which is preliminary data.</text>
</comment>
<evidence type="ECO:0000259" key="16">
    <source>
        <dbReference type="PROSITE" id="PS52012"/>
    </source>
</evidence>
<reference evidence="17" key="2">
    <citation type="submission" date="2021-10" db="EMBL/GenBank/DDBJ databases">
        <title>Phylogenomics reveals ancestral predisposition of the termite-cultivated fungus Termitomyces towards a domesticated lifestyle.</title>
        <authorList>
            <person name="Auxier B."/>
            <person name="Grum-Grzhimaylo A."/>
            <person name="Cardenas M.E."/>
            <person name="Lodge J.D."/>
            <person name="Laessoe T."/>
            <person name="Pedersen O."/>
            <person name="Smith M.E."/>
            <person name="Kuyper T.W."/>
            <person name="Franco-Molano E.A."/>
            <person name="Baroni T.J."/>
            <person name="Aanen D.K."/>
        </authorList>
    </citation>
    <scope>NUCLEOTIDE SEQUENCE</scope>
    <source>
        <strain evidence="17">D49</strain>
    </source>
</reference>
<keyword evidence="10" id="KW-0472">Membrane</keyword>
<evidence type="ECO:0000256" key="11">
    <source>
        <dbReference type="ARBA" id="ARBA00023157"/>
    </source>
</evidence>
<proteinExistence type="inferred from homology"/>
<keyword evidence="4" id="KW-1003">Cell membrane</keyword>
<feature type="chain" id="PRO_5040338885" description="CFEM domain-containing protein" evidence="15">
    <location>
        <begin position="20"/>
        <end position="155"/>
    </location>
</feature>
<keyword evidence="8 15" id="KW-0732">Signal</keyword>
<dbReference type="Pfam" id="PF05730">
    <property type="entry name" value="CFEM"/>
    <property type="match status" value="1"/>
</dbReference>
<dbReference type="OrthoDB" id="3065412at2759"/>
<evidence type="ECO:0000256" key="2">
    <source>
        <dbReference type="ARBA" id="ARBA00004613"/>
    </source>
</evidence>
<dbReference type="InterPro" id="IPR051735">
    <property type="entry name" value="CFEM_domain"/>
</dbReference>
<evidence type="ECO:0000256" key="6">
    <source>
        <dbReference type="ARBA" id="ARBA00022617"/>
    </source>
</evidence>
<evidence type="ECO:0000256" key="7">
    <source>
        <dbReference type="ARBA" id="ARBA00022723"/>
    </source>
</evidence>
<keyword evidence="6" id="KW-0349">Heme</keyword>
<evidence type="ECO:0000313" key="18">
    <source>
        <dbReference type="Proteomes" id="UP000717328"/>
    </source>
</evidence>
<evidence type="ECO:0000313" key="17">
    <source>
        <dbReference type="EMBL" id="KAG5649738.1"/>
    </source>
</evidence>
<evidence type="ECO:0000256" key="9">
    <source>
        <dbReference type="ARBA" id="ARBA00023004"/>
    </source>
</evidence>
<dbReference type="PANTHER" id="PTHR37928">
    <property type="entry name" value="CFEM DOMAIN PROTEIN (AFU_ORTHOLOGUE AFUA_6G14090)"/>
    <property type="match status" value="1"/>
</dbReference>
<protein>
    <recommendedName>
        <fullName evidence="16">CFEM domain-containing protein</fullName>
    </recommendedName>
</protein>
<reference evidence="17" key="1">
    <citation type="submission" date="2021-02" db="EMBL/GenBank/DDBJ databases">
        <authorList>
            <person name="Nieuwenhuis M."/>
            <person name="Van De Peppel L.J.J."/>
        </authorList>
    </citation>
    <scope>NUCLEOTIDE SEQUENCE</scope>
    <source>
        <strain evidence="17">D49</strain>
    </source>
</reference>
<feature type="domain" description="CFEM" evidence="16">
    <location>
        <begin position="1"/>
        <end position="113"/>
    </location>
</feature>
<name>A0A9P7KGN5_9AGAR</name>
<evidence type="ECO:0000256" key="4">
    <source>
        <dbReference type="ARBA" id="ARBA00022475"/>
    </source>
</evidence>
<evidence type="ECO:0000256" key="15">
    <source>
        <dbReference type="SAM" id="SignalP"/>
    </source>
</evidence>
<dbReference type="PROSITE" id="PS52012">
    <property type="entry name" value="CFEM"/>
    <property type="match status" value="1"/>
</dbReference>
<keyword evidence="9" id="KW-0408">Iron</keyword>
<evidence type="ECO:0000256" key="5">
    <source>
        <dbReference type="ARBA" id="ARBA00022525"/>
    </source>
</evidence>
<evidence type="ECO:0000256" key="13">
    <source>
        <dbReference type="ARBA" id="ARBA00023288"/>
    </source>
</evidence>
<keyword evidence="5" id="KW-0964">Secreted</keyword>
<evidence type="ECO:0000256" key="14">
    <source>
        <dbReference type="SAM" id="MobiDB-lite"/>
    </source>
</evidence>
<dbReference type="GO" id="GO:0005886">
    <property type="term" value="C:plasma membrane"/>
    <property type="evidence" value="ECO:0007669"/>
    <property type="project" value="UniProtKB-SubCell"/>
</dbReference>
<keyword evidence="11" id="KW-1015">Disulfide bond</keyword>
<keyword evidence="12" id="KW-0325">Glycoprotein</keyword>
<dbReference type="InterPro" id="IPR008427">
    <property type="entry name" value="Extracellular_membr_CFEM_dom"/>
</dbReference>
<evidence type="ECO:0000256" key="12">
    <source>
        <dbReference type="ARBA" id="ARBA00023180"/>
    </source>
</evidence>
<dbReference type="Proteomes" id="UP000717328">
    <property type="component" value="Unassembled WGS sequence"/>
</dbReference>
<dbReference type="GO" id="GO:0005576">
    <property type="term" value="C:extracellular region"/>
    <property type="evidence" value="ECO:0007669"/>
    <property type="project" value="UniProtKB-SubCell"/>
</dbReference>
<comment type="similarity">
    <text evidence="3">Belongs to the RBT5 family.</text>
</comment>
<keyword evidence="13" id="KW-0449">Lipoprotein</keyword>
<evidence type="ECO:0000256" key="8">
    <source>
        <dbReference type="ARBA" id="ARBA00022729"/>
    </source>
</evidence>
<feature type="region of interest" description="Disordered" evidence="14">
    <location>
        <begin position="99"/>
        <end position="126"/>
    </location>
</feature>
<dbReference type="PANTHER" id="PTHR37928:SF2">
    <property type="entry name" value="GPI ANCHORED CFEM DOMAIN PROTEIN (AFU_ORTHOLOGUE AFUA_6G10580)"/>
    <property type="match status" value="1"/>
</dbReference>
<keyword evidence="7" id="KW-0479">Metal-binding</keyword>
<comment type="subcellular location">
    <subcellularLocation>
        <location evidence="1">Cell membrane</location>
        <topology evidence="1">Lipid-anchor</topology>
        <topology evidence="1">GPI-anchor</topology>
    </subcellularLocation>
    <subcellularLocation>
        <location evidence="2">Secreted</location>
    </subcellularLocation>
</comment>
<dbReference type="GO" id="GO:0046872">
    <property type="term" value="F:metal ion binding"/>
    <property type="evidence" value="ECO:0007669"/>
    <property type="project" value="UniProtKB-KW"/>
</dbReference>
<evidence type="ECO:0000256" key="1">
    <source>
        <dbReference type="ARBA" id="ARBA00004609"/>
    </source>
</evidence>
<dbReference type="AlphaFoldDB" id="A0A9P7KGN5"/>
<feature type="signal peptide" evidence="15">
    <location>
        <begin position="1"/>
        <end position="19"/>
    </location>
</feature>
<dbReference type="EMBL" id="JABCKI010000736">
    <property type="protein sequence ID" value="KAG5649738.1"/>
    <property type="molecule type" value="Genomic_DNA"/>
</dbReference>
<accession>A0A9P7KGN5</accession>
<evidence type="ECO:0000256" key="10">
    <source>
        <dbReference type="ARBA" id="ARBA00023136"/>
    </source>
</evidence>
<keyword evidence="18" id="KW-1185">Reference proteome</keyword>